<feature type="region of interest" description="Disordered" evidence="1">
    <location>
        <begin position="177"/>
        <end position="214"/>
    </location>
</feature>
<organism evidence="2 3">
    <name type="scientific">Cyanidiococcus yangmingshanensis</name>
    <dbReference type="NCBI Taxonomy" id="2690220"/>
    <lineage>
        <taxon>Eukaryota</taxon>
        <taxon>Rhodophyta</taxon>
        <taxon>Bangiophyceae</taxon>
        <taxon>Cyanidiales</taxon>
        <taxon>Cyanidiaceae</taxon>
        <taxon>Cyanidiococcus</taxon>
    </lineage>
</organism>
<evidence type="ECO:0000256" key="1">
    <source>
        <dbReference type="SAM" id="MobiDB-lite"/>
    </source>
</evidence>
<evidence type="ECO:0000313" key="3">
    <source>
        <dbReference type="Proteomes" id="UP000530660"/>
    </source>
</evidence>
<reference evidence="2 3" key="1">
    <citation type="journal article" date="2020" name="J. Phycol.">
        <title>Comparative genome analysis reveals Cyanidiococcus gen. nov., a new extremophilic red algal genus sister to Cyanidioschyzon (Cyanidioschyzonaceae, Rhodophyta).</title>
        <authorList>
            <person name="Liu S.-L."/>
            <person name="Chiang Y.-R."/>
            <person name="Yoon H.S."/>
            <person name="Fu H.-Y."/>
        </authorList>
    </citation>
    <scope>NUCLEOTIDE SEQUENCE [LARGE SCALE GENOMIC DNA]</scope>
    <source>
        <strain evidence="2 3">THAL066</strain>
    </source>
</reference>
<dbReference type="Proteomes" id="UP000530660">
    <property type="component" value="Unassembled WGS sequence"/>
</dbReference>
<sequence length="263" mass="29395">MRGIRAWRRASGDLARPTKATGGAAHRPCALALCLWRRRRRRPVIPAATVNLVWRRYYARHMPWLVQPPGQHEQNENGTAAIYLEWALGTRRESQATLAESNGTSSWSRRKRVASFQGCSKVGRVLRSTLSSRQGQVSERRQRERETGDGCARDVEATRLVGREASARYVRRRRSRLAGDSDRCSSETDVSSSTPADRSALDFRSQPSSDSESEIEDHLFQALRLGAEGVGWCDLFQSSSLYDPGSGQVSRAVRHPSSTREPG</sequence>
<proteinExistence type="predicted"/>
<feature type="region of interest" description="Disordered" evidence="1">
    <location>
        <begin position="1"/>
        <end position="22"/>
    </location>
</feature>
<feature type="compositionally biased region" description="Polar residues" evidence="1">
    <location>
        <begin position="187"/>
        <end position="196"/>
    </location>
</feature>
<name>A0A7J7IDD3_9RHOD</name>
<keyword evidence="3" id="KW-1185">Reference proteome</keyword>
<accession>A0A7J7IDD3</accession>
<comment type="caution">
    <text evidence="2">The sequence shown here is derived from an EMBL/GenBank/DDBJ whole genome shotgun (WGS) entry which is preliminary data.</text>
</comment>
<feature type="compositionally biased region" description="Basic and acidic residues" evidence="1">
    <location>
        <begin position="138"/>
        <end position="151"/>
    </location>
</feature>
<feature type="compositionally biased region" description="Basic and acidic residues" evidence="1">
    <location>
        <begin position="177"/>
        <end position="186"/>
    </location>
</feature>
<evidence type="ECO:0000313" key="2">
    <source>
        <dbReference type="EMBL" id="KAF6000740.1"/>
    </source>
</evidence>
<feature type="region of interest" description="Disordered" evidence="1">
    <location>
        <begin position="130"/>
        <end position="151"/>
    </location>
</feature>
<feature type="region of interest" description="Disordered" evidence="1">
    <location>
        <begin position="240"/>
        <end position="263"/>
    </location>
</feature>
<gene>
    <name evidence="2" type="ORF">F1559_002655</name>
</gene>
<dbReference type="AlphaFoldDB" id="A0A7J7IDD3"/>
<dbReference type="EMBL" id="VWRR01000018">
    <property type="protein sequence ID" value="KAF6000740.1"/>
    <property type="molecule type" value="Genomic_DNA"/>
</dbReference>
<protein>
    <submittedName>
        <fullName evidence="2">Uncharacterized protein</fullName>
    </submittedName>
</protein>